<dbReference type="PANTHER" id="PTHR10302">
    <property type="entry name" value="SINGLE-STRANDED DNA-BINDING PROTEIN"/>
    <property type="match status" value="1"/>
</dbReference>
<dbReference type="GO" id="GO:0006260">
    <property type="term" value="P:DNA replication"/>
    <property type="evidence" value="ECO:0007669"/>
    <property type="project" value="InterPro"/>
</dbReference>
<name>A0A554LJ12_9BACT</name>
<dbReference type="NCBIfam" id="TIGR00621">
    <property type="entry name" value="ssb"/>
    <property type="match status" value="1"/>
</dbReference>
<evidence type="ECO:0000256" key="3">
    <source>
        <dbReference type="PIRNR" id="PIRNR002070"/>
    </source>
</evidence>
<feature type="compositionally biased region" description="Acidic residues" evidence="4">
    <location>
        <begin position="146"/>
        <end position="157"/>
    </location>
</feature>
<keyword evidence="1 2" id="KW-0238">DNA-binding</keyword>
<protein>
    <recommendedName>
        <fullName evidence="2 3">Single-stranded DNA-binding protein</fullName>
        <shortName evidence="2">SSB</shortName>
    </recommendedName>
</protein>
<dbReference type="SUPFAM" id="SSF50249">
    <property type="entry name" value="Nucleic acid-binding proteins"/>
    <property type="match status" value="1"/>
</dbReference>
<evidence type="ECO:0000313" key="5">
    <source>
        <dbReference type="EMBL" id="TSC92834.1"/>
    </source>
</evidence>
<accession>A0A554LJ12</accession>
<sequence length="157" mass="17781">MFSLNRATILGNTTRDPEMRYTPNGHAVASFSVATNRRWTNRETGEMQEQVEFHDIVLWGKMAENASQYLKKGQPVYVEGRLQTRNWEGQDGVKRYRTEIVADNFILLGRKSDSGGYEAPRAEKSTNTEEKPADAVEKPAEKPAADSEEIDINDIPF</sequence>
<dbReference type="GO" id="GO:0003697">
    <property type="term" value="F:single-stranded DNA binding"/>
    <property type="evidence" value="ECO:0007669"/>
    <property type="project" value="UniProtKB-UniRule"/>
</dbReference>
<dbReference type="InterPro" id="IPR012340">
    <property type="entry name" value="NA-bd_OB-fold"/>
</dbReference>
<evidence type="ECO:0000313" key="6">
    <source>
        <dbReference type="Proteomes" id="UP000316495"/>
    </source>
</evidence>
<proteinExistence type="inferred from homology"/>
<feature type="compositionally biased region" description="Basic and acidic residues" evidence="4">
    <location>
        <begin position="120"/>
        <end position="145"/>
    </location>
</feature>
<evidence type="ECO:0000256" key="4">
    <source>
        <dbReference type="SAM" id="MobiDB-lite"/>
    </source>
</evidence>
<evidence type="ECO:0000256" key="1">
    <source>
        <dbReference type="ARBA" id="ARBA00023125"/>
    </source>
</evidence>
<dbReference type="AlphaFoldDB" id="A0A554LJ12"/>
<comment type="caution">
    <text evidence="5">The sequence shown here is derived from an EMBL/GenBank/DDBJ whole genome shotgun (WGS) entry which is preliminary data.</text>
</comment>
<reference evidence="5 6" key="1">
    <citation type="submission" date="2017-07" db="EMBL/GenBank/DDBJ databases">
        <title>Mechanisms for carbon and nitrogen cycling indicate functional differentiation within the Candidate Phyla Radiation.</title>
        <authorList>
            <person name="Danczak R.E."/>
            <person name="Johnston M.D."/>
            <person name="Kenah C."/>
            <person name="Slattery M."/>
            <person name="Wrighton K.C."/>
            <person name="Wilkins M.J."/>
        </authorList>
    </citation>
    <scope>NUCLEOTIDE SEQUENCE [LARGE SCALE GENOMIC DNA]</scope>
    <source>
        <strain evidence="5">Athens1014_28</strain>
    </source>
</reference>
<dbReference type="HAMAP" id="MF_00984">
    <property type="entry name" value="SSB"/>
    <property type="match status" value="1"/>
</dbReference>
<dbReference type="PANTHER" id="PTHR10302:SF27">
    <property type="entry name" value="SINGLE-STRANDED DNA-BINDING PROTEIN"/>
    <property type="match status" value="1"/>
</dbReference>
<dbReference type="GO" id="GO:0009295">
    <property type="term" value="C:nucleoid"/>
    <property type="evidence" value="ECO:0007669"/>
    <property type="project" value="TreeGrafter"/>
</dbReference>
<dbReference type="Gene3D" id="2.40.50.140">
    <property type="entry name" value="Nucleic acid-binding proteins"/>
    <property type="match status" value="1"/>
</dbReference>
<evidence type="ECO:0000256" key="2">
    <source>
        <dbReference type="HAMAP-Rule" id="MF_00984"/>
    </source>
</evidence>
<dbReference type="Proteomes" id="UP000316495">
    <property type="component" value="Unassembled WGS sequence"/>
</dbReference>
<dbReference type="EMBL" id="VMGN01000061">
    <property type="protein sequence ID" value="TSC92834.1"/>
    <property type="molecule type" value="Genomic_DNA"/>
</dbReference>
<dbReference type="InterPro" id="IPR011344">
    <property type="entry name" value="ssDNA-bd"/>
</dbReference>
<comment type="caution">
    <text evidence="2">Lacks conserved residue(s) required for the propagation of feature annotation.</text>
</comment>
<dbReference type="InterPro" id="IPR000424">
    <property type="entry name" value="Primosome_PriB/ssb"/>
</dbReference>
<dbReference type="CDD" id="cd04496">
    <property type="entry name" value="SSB_OBF"/>
    <property type="match status" value="1"/>
</dbReference>
<dbReference type="PROSITE" id="PS50935">
    <property type="entry name" value="SSB"/>
    <property type="match status" value="1"/>
</dbReference>
<feature type="region of interest" description="Disordered" evidence="4">
    <location>
        <begin position="110"/>
        <end position="157"/>
    </location>
</feature>
<dbReference type="Pfam" id="PF00436">
    <property type="entry name" value="SSB"/>
    <property type="match status" value="1"/>
</dbReference>
<dbReference type="PIRSF" id="PIRSF002070">
    <property type="entry name" value="SSB"/>
    <property type="match status" value="1"/>
</dbReference>
<gene>
    <name evidence="5" type="ORF">Athens101428_791</name>
</gene>
<comment type="subunit">
    <text evidence="2">Homotetramer.</text>
</comment>
<organism evidence="5 6">
    <name type="scientific">Candidatus Berkelbacteria bacterium Athens1014_28</name>
    <dbReference type="NCBI Taxonomy" id="2017145"/>
    <lineage>
        <taxon>Bacteria</taxon>
        <taxon>Candidatus Berkelbacteria</taxon>
    </lineage>
</organism>